<dbReference type="InterPro" id="IPR026444">
    <property type="entry name" value="Secre_tail"/>
</dbReference>
<keyword evidence="7" id="KW-1185">Reference proteome</keyword>
<evidence type="ECO:0000256" key="1">
    <source>
        <dbReference type="ARBA" id="ARBA00004196"/>
    </source>
</evidence>
<protein>
    <submittedName>
        <fullName evidence="6">T9SS C-terminal target domain-containing protein</fullName>
    </submittedName>
</protein>
<evidence type="ECO:0000313" key="6">
    <source>
        <dbReference type="EMBL" id="RFC54510.1"/>
    </source>
</evidence>
<feature type="compositionally biased region" description="Low complexity" evidence="3">
    <location>
        <begin position="656"/>
        <end position="673"/>
    </location>
</feature>
<dbReference type="InterPro" id="IPR042229">
    <property type="entry name" value="Listeria/Bacterioides_rpt_sf"/>
</dbReference>
<dbReference type="NCBIfam" id="TIGR04183">
    <property type="entry name" value="Por_Secre_tail"/>
    <property type="match status" value="1"/>
</dbReference>
<feature type="domain" description="Ig-like" evidence="5">
    <location>
        <begin position="1325"/>
        <end position="1450"/>
    </location>
</feature>
<dbReference type="InterPro" id="IPR013378">
    <property type="entry name" value="InlB-like_B-rpt"/>
</dbReference>
<dbReference type="NCBIfam" id="TIGR02543">
    <property type="entry name" value="List_Bact_rpt"/>
    <property type="match status" value="2"/>
</dbReference>
<dbReference type="Gene3D" id="2.60.40.4270">
    <property type="entry name" value="Listeria-Bacteroides repeat domain"/>
    <property type="match status" value="2"/>
</dbReference>
<sequence length="2162" mass="229245">MFFNVKKSKFANVLLVLLTVVFGWSNAWGQTTIAKNSFETSGDTWTPITFSVSPCTNGSDRWDYSTNLSSISPSDGSQFWGIQDLNGNCGGSGFETITFPSLNVSAYTNVEISFDYYTIGFDGTDEVGYEIWEDGVRVVNSTSLNKNTGSWITETHNVTNGVSDAYLVLKVQQDGGSDYAGFDNVEVIGTSAGPTLITTPTSLTDLNYVVGNGPSAVQSFDLTGANLDGTTDVELLAGTGFEISTNNSTFSGSLNLGASTSLSQTIYVRLESGLGVGSYSDIVWIYGGGATDVEVDLEGEVWLTAPPLVYCTSSASNNWSQHISNVEFGTIDFGAGSNGYENNTSISTNVTVGQIYTLTVENGAPYNNEEISVWIDWNQNGDFTDAGEKVVNQLYAGNFLTNTDINIPLTAGIGSTRMRISMHNSGSITSCESYNYGEVEDYTVNVVPASPTLDVSPTSLSGLDYTFGSGPSTVQSFELTGSNLDGTDVELITIIDDCEISLSNNSGFGHYLNLPAYNGNATTIYVRLKAGLMVDSYIDQVLISGGGVAAANEPEVDLEGEVTPTPYDVIFDANGGAGTMANQTIISGATENLDANTFTRSGYVFDGWSTTSSGTVDYMDGAAYTMGNNDVTLYALWSVYTGPCFAMNTPDFTGSSGYTGSGDPDSGGSPTSTVRLASGSNPGSISTTATGVTSGDISVEFRAKGWDSNELQVTVTVDGTSQFISNLNYNAFETRTLSFTGVSANPVIEFSTVSGKRVHIGNVEIYCLVASPTLTTSPASLTGLNYVVGNGPSTVQSFDLTGSNLDGTTDVELLAGTGFEISTNNSNFSGSLNLGASTSLSQTIYVRLESGLGVGSYSDIVWIYGGGATDVEVDLEGEVTPTPYDVIFDANGGTGTMANQTITSGATENLDANTFTRSGYVFDGWSTTSSGTVDFTDGAAYTMGNSDVTLYAVWSVYTGPCLEDDFNSGYGNWTEGSGTYNNNNAGYSGNGIGFNDNNDDIITASTMTNPQSISFNCSATSSANYTILIQYSTSVSGPWTTSASLSANGSNTGDITTSNSFKNISLNLNGDYYLRIIQTPRSGGSFYLDDVEVYCGPTTPSCTSTASITSFMPTSGPAESLVTISGSGFTGASAVKFGSASALSFTIIDDNTIVAEVPSGLSPTVDVFVSDASSCDAQGSSSFTFIEYDGTCGNYPGYTDLFISEVYDSDSNNEWLVELFNPTPNAITLNGVYEVKRAGDISSSPSYSRTITLTGTVAANSTYTLNIGTSSSCSGSYDFSESGAGINEEDMITLFKNGTLVDVVHAPDDIGYSLLRNVGTSVVAPSDTYIASDWTANNSESCSDLGTYNLTITPAISLTSGPTDVTSCSVSMSVVSSTSGVSYKWMYNDPSNMAGWSEVNASNINVGTISGETSANLTISGDVSSLIDFQFYCEVSNGTCDLASNSAQFDVDSKPIYRSVVSANGNWSDYTNWEMSTNYTTYTAACTYPRDFNSDEVIIQDGTTIVYDLTGADEITINKVTIEAGGTLELSASSHLTIEGNTANADLIVKGTLFDRTNSSHSLSLTSGTTWEINSSGTFIKSNAGAIAFYRDQYEGGMSSIPAGATWIYRYNGDGNPSVGAVNFFYPNLIFENTTGSTYSWNTVGNLFDGSTGGYTTVKGNFDIGVSGNAGCEVAIVNFNSQPMLIHGDLFIEAGSKLINKNSSASTFGTGVELKGNLTVNGELNILNGSTERVLKFSGSADQSVSGSGVLNLYKVDVNKSGGSMMIHKDFHVQNELVMNNSNIYLNGNLIELGLSTTQKGTLTYTTGYVVGKMRRWFDGTNAGNASSLFPIGSNDSGLKNRNAKIEFTNAPSNGGYLTVEFINSPMTYDGLPISSTNSGGAGFDITTAEDQGFWKMENESGKLDDGQYTITLNGEGFTTVNNLNQLTLLKRVVTNSPDWFCPGNHVSPTGSVSNPIVARSGVTGWSNFGFGGGVVNPLPITLSSFNVICNEMNEITEIQWTTASESNSSHFIVEKSTDFINWNKVETIAAAGNSDQFNHYNVLDRSGVGGINYYQLIQYDFDGEYEVFSPISSECNFNSNSINIYPNPTDGVVIIQVDWKSKSKYSLYELTDATGRIIALNETMLKQGKNEINLDCSLYSAGVYTITFPQSNLKPQKLIVK</sequence>
<evidence type="ECO:0000313" key="7">
    <source>
        <dbReference type="Proteomes" id="UP000257127"/>
    </source>
</evidence>
<dbReference type="InterPro" id="IPR014756">
    <property type="entry name" value="Ig_E-set"/>
</dbReference>
<evidence type="ECO:0000256" key="4">
    <source>
        <dbReference type="SAM" id="SignalP"/>
    </source>
</evidence>
<dbReference type="Pfam" id="PF20009">
    <property type="entry name" value="GEVED"/>
    <property type="match status" value="1"/>
</dbReference>
<dbReference type="InterPro" id="IPR013783">
    <property type="entry name" value="Ig-like_fold"/>
</dbReference>
<dbReference type="CDD" id="cd00102">
    <property type="entry name" value="IPT"/>
    <property type="match status" value="1"/>
</dbReference>
<gene>
    <name evidence="6" type="ORF">DXU93_05855</name>
</gene>
<feature type="region of interest" description="Disordered" evidence="3">
    <location>
        <begin position="656"/>
        <end position="689"/>
    </location>
</feature>
<accession>A0A3E1EY73</accession>
<organism evidence="6 7">
    <name type="scientific">Brumimicrobium aurantiacum</name>
    <dbReference type="NCBI Taxonomy" id="1737063"/>
    <lineage>
        <taxon>Bacteria</taxon>
        <taxon>Pseudomonadati</taxon>
        <taxon>Bacteroidota</taxon>
        <taxon>Flavobacteriia</taxon>
        <taxon>Flavobacteriales</taxon>
        <taxon>Crocinitomicaceae</taxon>
        <taxon>Brumimicrobium</taxon>
    </lineage>
</organism>
<comment type="subcellular location">
    <subcellularLocation>
        <location evidence="1">Cell envelope</location>
    </subcellularLocation>
</comment>
<keyword evidence="2 4" id="KW-0732">Signal</keyword>
<evidence type="ECO:0000256" key="3">
    <source>
        <dbReference type="SAM" id="MobiDB-lite"/>
    </source>
</evidence>
<feature type="chain" id="PRO_5017662245" evidence="4">
    <location>
        <begin position="30"/>
        <end position="2162"/>
    </location>
</feature>
<dbReference type="Proteomes" id="UP000257127">
    <property type="component" value="Unassembled WGS sequence"/>
</dbReference>
<dbReference type="Pfam" id="PF18962">
    <property type="entry name" value="Por_Secre_tail"/>
    <property type="match status" value="1"/>
</dbReference>
<dbReference type="RefSeq" id="WP_116880345.1">
    <property type="nucleotide sequence ID" value="NZ_QURB01000003.1"/>
</dbReference>
<proteinExistence type="predicted"/>
<name>A0A3E1EY73_9FLAO</name>
<feature type="compositionally biased region" description="Polar residues" evidence="3">
    <location>
        <begin position="674"/>
        <end position="689"/>
    </location>
</feature>
<dbReference type="OrthoDB" id="1391397at2"/>
<dbReference type="InterPro" id="IPR045474">
    <property type="entry name" value="GEVED"/>
</dbReference>
<dbReference type="Gene3D" id="2.60.40.10">
    <property type="entry name" value="Immunoglobulins"/>
    <property type="match status" value="1"/>
</dbReference>
<dbReference type="EMBL" id="QURB01000003">
    <property type="protein sequence ID" value="RFC54510.1"/>
    <property type="molecule type" value="Genomic_DNA"/>
</dbReference>
<dbReference type="PROSITE" id="PS50835">
    <property type="entry name" value="IG_LIKE"/>
    <property type="match status" value="1"/>
</dbReference>
<reference evidence="6 7" key="1">
    <citation type="submission" date="2018-08" db="EMBL/GenBank/DDBJ databases">
        <title>The draft genome squence of Brumimicrobium sp. N62.</title>
        <authorList>
            <person name="Du Z.-J."/>
            <person name="Luo H.-R."/>
        </authorList>
    </citation>
    <scope>NUCLEOTIDE SEQUENCE [LARGE SCALE GENOMIC DNA]</scope>
    <source>
        <strain evidence="6 7">N62</strain>
    </source>
</reference>
<dbReference type="GO" id="GO:0030313">
    <property type="term" value="C:cell envelope"/>
    <property type="evidence" value="ECO:0007669"/>
    <property type="project" value="UniProtKB-SubCell"/>
</dbReference>
<dbReference type="Pfam" id="PF09479">
    <property type="entry name" value="Flg_new"/>
    <property type="match status" value="2"/>
</dbReference>
<dbReference type="SUPFAM" id="SSF81296">
    <property type="entry name" value="E set domains"/>
    <property type="match status" value="1"/>
</dbReference>
<feature type="signal peptide" evidence="4">
    <location>
        <begin position="1"/>
        <end position="29"/>
    </location>
</feature>
<comment type="caution">
    <text evidence="6">The sequence shown here is derived from an EMBL/GenBank/DDBJ whole genome shotgun (WGS) entry which is preliminary data.</text>
</comment>
<evidence type="ECO:0000259" key="5">
    <source>
        <dbReference type="PROSITE" id="PS50835"/>
    </source>
</evidence>
<evidence type="ECO:0000256" key="2">
    <source>
        <dbReference type="ARBA" id="ARBA00022729"/>
    </source>
</evidence>
<dbReference type="InterPro" id="IPR007110">
    <property type="entry name" value="Ig-like_dom"/>
</dbReference>